<keyword evidence="1" id="KW-0812">Transmembrane</keyword>
<proteinExistence type="predicted"/>
<dbReference type="RefSeq" id="WP_171783300.1">
    <property type="nucleotide sequence ID" value="NZ_BAAAML010000014.1"/>
</dbReference>
<feature type="transmembrane region" description="Helical" evidence="1">
    <location>
        <begin position="575"/>
        <end position="602"/>
    </location>
</feature>
<keyword evidence="4" id="KW-1185">Reference proteome</keyword>
<evidence type="ECO:0000256" key="1">
    <source>
        <dbReference type="SAM" id="Phobius"/>
    </source>
</evidence>
<accession>A0ABX2A2J7</accession>
<dbReference type="EMBL" id="JABEZU010000002">
    <property type="protein sequence ID" value="NOV97043.1"/>
    <property type="molecule type" value="Genomic_DNA"/>
</dbReference>
<organism evidence="3 4">
    <name type="scientific">Isoptericola halotolerans</name>
    <dbReference type="NCBI Taxonomy" id="300560"/>
    <lineage>
        <taxon>Bacteria</taxon>
        <taxon>Bacillati</taxon>
        <taxon>Actinomycetota</taxon>
        <taxon>Actinomycetes</taxon>
        <taxon>Micrococcales</taxon>
        <taxon>Promicromonosporaceae</taxon>
        <taxon>Isoptericola</taxon>
    </lineage>
</organism>
<feature type="signal peptide" evidence="2">
    <location>
        <begin position="1"/>
        <end position="27"/>
    </location>
</feature>
<comment type="caution">
    <text evidence="3">The sequence shown here is derived from an EMBL/GenBank/DDBJ whole genome shotgun (WGS) entry which is preliminary data.</text>
</comment>
<feature type="chain" id="PRO_5046915375" evidence="2">
    <location>
        <begin position="28"/>
        <end position="609"/>
    </location>
</feature>
<keyword evidence="2" id="KW-0732">Signal</keyword>
<keyword evidence="1" id="KW-1133">Transmembrane helix</keyword>
<dbReference type="Proteomes" id="UP000757540">
    <property type="component" value="Unassembled WGS sequence"/>
</dbReference>
<gene>
    <name evidence="3" type="ORF">HDG69_001618</name>
</gene>
<name>A0ABX2A2J7_9MICO</name>
<evidence type="ECO:0000313" key="3">
    <source>
        <dbReference type="EMBL" id="NOV97043.1"/>
    </source>
</evidence>
<sequence length="609" mass="65614">MKRILASVATAALALGGLVATAMPASAHTPKVSATCKSLTVDLQHYATSYGPGKGIGKGKGNGHGHGPKVNKVTVEVNGAKQVSQTFGHSFKKTIKLDPTRSNEWTVTVDAWDGDNGTEFDFTDRGTTKACSAPERKIETAFYVYPKLDPNEDAAWKNSGKQTLIATRDGDEFWTTLPEEFPGKHFDESLLPADVCEAWGVQQDTVGIHWGFKWSDYVHITYPHGPLFKDLRKAEHSELSKYLPACSEETPPDPEEPETPEPVAIPAPSFVEDCEVENTVTLPATDLATYTEVWTEDRTSVTVTAVPAEGVVPAEGTALEWTFDFTGELCESEPVVVTPDVPTVVDLCGTENDDVELPENTDEVTYEKVSEGVLATATEGNTLGELPAEYTLQEDGTALYPVSEATFTDEPCATEEPAAELTPGDINAVCESGSPYLAYEVILPEGAEADSDNPLTISFLNPDGENHVTTDLPLEGRLLWPGASATEPLQWPGWEQLEDGSYVETDDNFAWTREAVQVLFEVNPDYSTIVDYPAASEDCADAPDNVRGPAAQTVVDIPEDDDTVRAQEVAAEDELALTGATVGIAAVVALLLIAGGVTLFVVRRRLQES</sequence>
<evidence type="ECO:0000256" key="2">
    <source>
        <dbReference type="SAM" id="SignalP"/>
    </source>
</evidence>
<keyword evidence="1" id="KW-0472">Membrane</keyword>
<protein>
    <submittedName>
        <fullName evidence="3">Uncharacterized protein</fullName>
    </submittedName>
</protein>
<reference evidence="3 4" key="1">
    <citation type="submission" date="2020-05" db="EMBL/GenBank/DDBJ databases">
        <title>Genomic Encyclopedia of Type Strains, Phase III (KMG-III): the genomes of soil and plant-associated and newly described type strains.</title>
        <authorList>
            <person name="Whitman W."/>
        </authorList>
    </citation>
    <scope>NUCLEOTIDE SEQUENCE [LARGE SCALE GENOMIC DNA]</scope>
    <source>
        <strain evidence="3 4">KCTC 19046</strain>
    </source>
</reference>
<evidence type="ECO:0000313" key="4">
    <source>
        <dbReference type="Proteomes" id="UP000757540"/>
    </source>
</evidence>